<keyword evidence="5 9" id="KW-0332">GMP biosynthesis</keyword>
<dbReference type="FunFam" id="3.30.300.10:FF:000002">
    <property type="entry name" value="GMP synthase [glutamine-hydrolyzing]"/>
    <property type="match status" value="1"/>
</dbReference>
<comment type="catalytic activity">
    <reaction evidence="9">
        <text>XMP + L-glutamine + ATP + H2O = GMP + L-glutamate + AMP + diphosphate + 2 H(+)</text>
        <dbReference type="Rhea" id="RHEA:11680"/>
        <dbReference type="ChEBI" id="CHEBI:15377"/>
        <dbReference type="ChEBI" id="CHEBI:15378"/>
        <dbReference type="ChEBI" id="CHEBI:29985"/>
        <dbReference type="ChEBI" id="CHEBI:30616"/>
        <dbReference type="ChEBI" id="CHEBI:33019"/>
        <dbReference type="ChEBI" id="CHEBI:57464"/>
        <dbReference type="ChEBI" id="CHEBI:58115"/>
        <dbReference type="ChEBI" id="CHEBI:58359"/>
        <dbReference type="ChEBI" id="CHEBI:456215"/>
        <dbReference type="EC" id="6.3.5.2"/>
    </reaction>
</comment>
<dbReference type="PROSITE" id="PS51553">
    <property type="entry name" value="GMPS_ATP_PPASE"/>
    <property type="match status" value="1"/>
</dbReference>
<dbReference type="PROSITE" id="PS51273">
    <property type="entry name" value="GATASE_TYPE_1"/>
    <property type="match status" value="1"/>
</dbReference>
<dbReference type="InterPro" id="IPR014729">
    <property type="entry name" value="Rossmann-like_a/b/a_fold"/>
</dbReference>
<dbReference type="FunFam" id="3.40.50.880:FF:000001">
    <property type="entry name" value="GMP synthase [glutamine-hydrolyzing]"/>
    <property type="match status" value="1"/>
</dbReference>
<sequence>MLNEKNKVLILDFGGQYSQLIARRVREQNVYCEIKPYDISPEEITDFNPQGIILSGGPASVYKENAPDCQDIIFSGKWPVLGICYGMQLMVHKLEGKVQRADSREYGVMEMEIKDEKSKLLHGISSPTKVLMSHSDYIPYAPSDFKVTAISKNTPTAVIENDEKQLYGIQFHPEVIHSECGREVIKNFLFKIAKIDADWTMDSFIETTVDNISSQIKDKKAVCGLSGGVDSAVAALLVHKAIGENLTCIFVDHGLLRHNEAEEVMEAFEGKLGLKVIKVDAKEHFLSKLEGVTDPERKRKIIGNEFIHIFEKEAAKYGQGEFLVQGTLYPDIVESGTKTATTIKTHHNVGGLPEDMFFTLCEPLKELFKDEVREVGKKLGLAEHLVNRQPFPGPGMAIRVMGEVNDEKLSLLRKADAIVREEIKAYDKENKVWQYFAVLPGSYSVGVMGDDRTYQQVVAVRAVGSEDGMTASWSHLPYEVLDRISQRIVNEVDGVNRVVYDITSKPPGTIEWE</sequence>
<reference evidence="12" key="2">
    <citation type="submission" date="2024-06" db="EMBL/GenBank/DDBJ databases">
        <authorList>
            <person name="Petrova K.O."/>
            <person name="Toshchakov S.V."/>
            <person name="Boltjanskaja Y.V."/>
            <person name="Kevbrin V.V."/>
        </authorList>
    </citation>
    <scope>NUCLEOTIDE SEQUENCE</scope>
    <source>
        <strain evidence="12">Z-710</strain>
    </source>
</reference>
<dbReference type="CDD" id="cd01997">
    <property type="entry name" value="GMP_synthase_C"/>
    <property type="match status" value="1"/>
</dbReference>
<dbReference type="InterPro" id="IPR001674">
    <property type="entry name" value="GMP_synth_C"/>
</dbReference>
<dbReference type="NCBIfam" id="TIGR00884">
    <property type="entry name" value="guaA_Cterm"/>
    <property type="match status" value="1"/>
</dbReference>
<dbReference type="InterPro" id="IPR022955">
    <property type="entry name" value="GMP_synthase"/>
</dbReference>
<keyword evidence="8 9" id="KW-0315">Glutamine amidotransferase</keyword>
<evidence type="ECO:0000256" key="10">
    <source>
        <dbReference type="PROSITE-ProRule" id="PRU00886"/>
    </source>
</evidence>
<dbReference type="PANTHER" id="PTHR11922:SF2">
    <property type="entry name" value="GMP SYNTHASE [GLUTAMINE-HYDROLYZING]"/>
    <property type="match status" value="1"/>
</dbReference>
<feature type="binding site" evidence="10">
    <location>
        <begin position="226"/>
        <end position="232"/>
    </location>
    <ligand>
        <name>ATP</name>
        <dbReference type="ChEBI" id="CHEBI:30616"/>
    </ligand>
</feature>
<dbReference type="InterPro" id="IPR022310">
    <property type="entry name" value="NAD/GMP_synthase"/>
</dbReference>
<evidence type="ECO:0000256" key="2">
    <source>
        <dbReference type="ARBA" id="ARBA00005153"/>
    </source>
</evidence>
<dbReference type="Pfam" id="PF00958">
    <property type="entry name" value="GMP_synt_C"/>
    <property type="match status" value="1"/>
</dbReference>
<dbReference type="GO" id="GO:0003921">
    <property type="term" value="F:GMP synthase activity"/>
    <property type="evidence" value="ECO:0007669"/>
    <property type="project" value="InterPro"/>
</dbReference>
<evidence type="ECO:0000256" key="9">
    <source>
        <dbReference type="HAMAP-Rule" id="MF_00344"/>
    </source>
</evidence>
<comment type="pathway">
    <text evidence="2 9">Purine metabolism; GMP biosynthesis; GMP from XMP (L-Gln route): step 1/1.</text>
</comment>
<dbReference type="InterPro" id="IPR004739">
    <property type="entry name" value="GMP_synth_GATase"/>
</dbReference>
<gene>
    <name evidence="9 12" type="primary">guaA</name>
    <name evidence="12" type="ORF">PRVXH_002385</name>
</gene>
<evidence type="ECO:0000259" key="11">
    <source>
        <dbReference type="PROSITE" id="PS51553"/>
    </source>
</evidence>
<dbReference type="RefSeq" id="WP_353892982.1">
    <property type="nucleotide sequence ID" value="NZ_CP159485.1"/>
</dbReference>
<dbReference type="FunFam" id="3.40.50.620:FF:000001">
    <property type="entry name" value="GMP synthase [glutamine-hydrolyzing]"/>
    <property type="match status" value="1"/>
</dbReference>
<keyword evidence="4 9" id="KW-0547">Nucleotide-binding</keyword>
<dbReference type="GO" id="GO:0005829">
    <property type="term" value="C:cytosol"/>
    <property type="evidence" value="ECO:0007669"/>
    <property type="project" value="TreeGrafter"/>
</dbReference>
<dbReference type="Pfam" id="PF02540">
    <property type="entry name" value="NAD_synthase"/>
    <property type="match status" value="1"/>
</dbReference>
<evidence type="ECO:0000256" key="6">
    <source>
        <dbReference type="ARBA" id="ARBA00022755"/>
    </source>
</evidence>
<evidence type="ECO:0000256" key="5">
    <source>
        <dbReference type="ARBA" id="ARBA00022749"/>
    </source>
</evidence>
<dbReference type="SUPFAM" id="SSF52317">
    <property type="entry name" value="Class I glutamine amidotransferase-like"/>
    <property type="match status" value="1"/>
</dbReference>
<feature type="active site" evidence="9">
    <location>
        <position position="174"/>
    </location>
</feature>
<dbReference type="NCBIfam" id="TIGR00888">
    <property type="entry name" value="guaA_Nterm"/>
    <property type="match status" value="1"/>
</dbReference>
<dbReference type="SUPFAM" id="SSF52402">
    <property type="entry name" value="Adenine nucleotide alpha hydrolases-like"/>
    <property type="match status" value="1"/>
</dbReference>
<evidence type="ECO:0000256" key="7">
    <source>
        <dbReference type="ARBA" id="ARBA00022840"/>
    </source>
</evidence>
<dbReference type="GO" id="GO:0005524">
    <property type="term" value="F:ATP binding"/>
    <property type="evidence" value="ECO:0007669"/>
    <property type="project" value="UniProtKB-UniRule"/>
</dbReference>
<dbReference type="Gene3D" id="3.40.50.880">
    <property type="match status" value="1"/>
</dbReference>
<evidence type="ECO:0000256" key="8">
    <source>
        <dbReference type="ARBA" id="ARBA00022962"/>
    </source>
</evidence>
<dbReference type="InterPro" id="IPR025777">
    <property type="entry name" value="GMPS_ATP_PPase_dom"/>
</dbReference>
<dbReference type="HAMAP" id="MF_00344">
    <property type="entry name" value="GMP_synthase"/>
    <property type="match status" value="1"/>
</dbReference>
<keyword evidence="3 9" id="KW-0436">Ligase</keyword>
<keyword evidence="7 9" id="KW-0067">ATP-binding</keyword>
<evidence type="ECO:0000256" key="1">
    <source>
        <dbReference type="ARBA" id="ARBA00002332"/>
    </source>
</evidence>
<comment type="function">
    <text evidence="1 9">Catalyzes the synthesis of GMP from XMP.</text>
</comment>
<dbReference type="Gene3D" id="3.40.50.620">
    <property type="entry name" value="HUPs"/>
    <property type="match status" value="1"/>
</dbReference>
<dbReference type="Pfam" id="PF00117">
    <property type="entry name" value="GATase"/>
    <property type="match status" value="1"/>
</dbReference>
<evidence type="ECO:0000256" key="4">
    <source>
        <dbReference type="ARBA" id="ARBA00022741"/>
    </source>
</evidence>
<accession>A0AAU8HSA1</accession>
<dbReference type="InterPro" id="IPR017926">
    <property type="entry name" value="GATASE"/>
</dbReference>
<dbReference type="Gene3D" id="3.30.300.10">
    <property type="match status" value="1"/>
</dbReference>
<evidence type="ECO:0000256" key="3">
    <source>
        <dbReference type="ARBA" id="ARBA00022598"/>
    </source>
</evidence>
<dbReference type="PRINTS" id="PR00097">
    <property type="entry name" value="ANTSNTHASEII"/>
</dbReference>
<evidence type="ECO:0000313" key="12">
    <source>
        <dbReference type="EMBL" id="XCI28426.1"/>
    </source>
</evidence>
<dbReference type="PANTHER" id="PTHR11922">
    <property type="entry name" value="GMP SYNTHASE-RELATED"/>
    <property type="match status" value="1"/>
</dbReference>
<feature type="active site" description="Nucleophile" evidence="9">
    <location>
        <position position="84"/>
    </location>
</feature>
<reference evidence="12" key="1">
    <citation type="journal article" date="2018" name="Antonie Van Leeuwenhoek">
        <title>Proteinivorax hydrogeniformans sp. nov., an anaerobic, haloalkaliphilic bacterium fermenting proteinaceous compounds with high hydrogen production.</title>
        <authorList>
            <person name="Boltyanskaya Y."/>
            <person name="Detkova E."/>
            <person name="Pimenov N."/>
            <person name="Kevbrin V."/>
        </authorList>
    </citation>
    <scope>NUCLEOTIDE SEQUENCE</scope>
    <source>
        <strain evidence="12">Z-710</strain>
    </source>
</reference>
<feature type="domain" description="GMPS ATP-PPase" evidence="11">
    <location>
        <begin position="199"/>
        <end position="388"/>
    </location>
</feature>
<feature type="active site" evidence="9">
    <location>
        <position position="172"/>
    </location>
</feature>
<dbReference type="EMBL" id="CP159485">
    <property type="protein sequence ID" value="XCI28426.1"/>
    <property type="molecule type" value="Genomic_DNA"/>
</dbReference>
<dbReference type="PRINTS" id="PR00096">
    <property type="entry name" value="GATASE"/>
</dbReference>
<dbReference type="CDD" id="cd01742">
    <property type="entry name" value="GATase1_GMP_Synthase"/>
    <property type="match status" value="1"/>
</dbReference>
<keyword evidence="6 9" id="KW-0658">Purine biosynthesis</keyword>
<organism evidence="12">
    <name type="scientific">Proteinivorax hydrogeniformans</name>
    <dbReference type="NCBI Taxonomy" id="1826727"/>
    <lineage>
        <taxon>Bacteria</taxon>
        <taxon>Bacillati</taxon>
        <taxon>Bacillota</taxon>
        <taxon>Clostridia</taxon>
        <taxon>Eubacteriales</taxon>
        <taxon>Proteinivoracaceae</taxon>
        <taxon>Proteinivorax</taxon>
    </lineage>
</organism>
<name>A0AAU8HSA1_9FIRM</name>
<dbReference type="NCBIfam" id="NF000848">
    <property type="entry name" value="PRK00074.1"/>
    <property type="match status" value="1"/>
</dbReference>
<dbReference type="AlphaFoldDB" id="A0AAU8HSA1"/>
<protein>
    <recommendedName>
        <fullName evidence="9">GMP synthase [glutamine-hydrolyzing]</fullName>
        <ecNumber evidence="9">6.3.5.2</ecNumber>
    </recommendedName>
    <alternativeName>
        <fullName evidence="9">GMP synthetase</fullName>
    </alternativeName>
    <alternativeName>
        <fullName evidence="9">Glutamine amidotransferase</fullName>
    </alternativeName>
</protein>
<dbReference type="InterPro" id="IPR029062">
    <property type="entry name" value="Class_I_gatase-like"/>
</dbReference>
<dbReference type="EC" id="6.3.5.2" evidence="9"/>
<proteinExistence type="inferred from homology"/>
<comment type="subunit">
    <text evidence="9">Homodimer.</text>
</comment>